<feature type="domain" description="Thioesterase" evidence="3">
    <location>
        <begin position="34"/>
        <end position="111"/>
    </location>
</feature>
<dbReference type="GO" id="GO:0005829">
    <property type="term" value="C:cytosol"/>
    <property type="evidence" value="ECO:0007669"/>
    <property type="project" value="TreeGrafter"/>
</dbReference>
<proteinExistence type="inferred from homology"/>
<dbReference type="PANTHER" id="PTHR43240">
    <property type="entry name" value="1,4-DIHYDROXY-2-NAPHTHOYL-COA THIOESTERASE 1"/>
    <property type="match status" value="1"/>
</dbReference>
<dbReference type="RefSeq" id="WP_089742131.1">
    <property type="nucleotide sequence ID" value="NZ_FOGL01000014.1"/>
</dbReference>
<evidence type="ECO:0000259" key="3">
    <source>
        <dbReference type="Pfam" id="PF03061"/>
    </source>
</evidence>
<organism evidence="4 5">
    <name type="scientific">Gracilibacillus ureilyticus</name>
    <dbReference type="NCBI Taxonomy" id="531814"/>
    <lineage>
        <taxon>Bacteria</taxon>
        <taxon>Bacillati</taxon>
        <taxon>Bacillota</taxon>
        <taxon>Bacilli</taxon>
        <taxon>Bacillales</taxon>
        <taxon>Bacillaceae</taxon>
        <taxon>Gracilibacillus</taxon>
    </lineage>
</organism>
<dbReference type="InterPro" id="IPR029069">
    <property type="entry name" value="HotDog_dom_sf"/>
</dbReference>
<dbReference type="NCBIfam" id="TIGR00369">
    <property type="entry name" value="unchar_dom_1"/>
    <property type="match status" value="1"/>
</dbReference>
<reference evidence="4 5" key="1">
    <citation type="submission" date="2016-10" db="EMBL/GenBank/DDBJ databases">
        <authorList>
            <person name="de Groot N.N."/>
        </authorList>
    </citation>
    <scope>NUCLEOTIDE SEQUENCE [LARGE SCALE GENOMIC DNA]</scope>
    <source>
        <strain evidence="4 5">CGMCC 1.7727</strain>
    </source>
</reference>
<protein>
    <submittedName>
        <fullName evidence="4">Uncharacterized domain 1-containing protein</fullName>
    </submittedName>
</protein>
<dbReference type="Proteomes" id="UP000199687">
    <property type="component" value="Unassembled WGS sequence"/>
</dbReference>
<dbReference type="InterPro" id="IPR003736">
    <property type="entry name" value="PAAI_dom"/>
</dbReference>
<dbReference type="Gene3D" id="3.10.129.10">
    <property type="entry name" value="Hotdog Thioesterase"/>
    <property type="match status" value="1"/>
</dbReference>
<dbReference type="SUPFAM" id="SSF54637">
    <property type="entry name" value="Thioesterase/thiol ester dehydrase-isomerase"/>
    <property type="match status" value="1"/>
</dbReference>
<dbReference type="InterPro" id="IPR006683">
    <property type="entry name" value="Thioestr_dom"/>
</dbReference>
<keyword evidence="5" id="KW-1185">Reference proteome</keyword>
<sequence length="126" mass="13668">MTSLLDTLEMNVVQKNKKEVIIEMLITDKVKQPMGYLHGGASVALAETAASIGGLQHIDPKQQSVAGLEINCNHLKAKKDGKLTAIAVPVHIGRTTMVWEVKIMDEINELIAIARCTLAIVKPSVK</sequence>
<dbReference type="EMBL" id="FOGL01000014">
    <property type="protein sequence ID" value="SER99679.1"/>
    <property type="molecule type" value="Genomic_DNA"/>
</dbReference>
<dbReference type="AlphaFoldDB" id="A0A1H9TRJ4"/>
<evidence type="ECO:0000256" key="1">
    <source>
        <dbReference type="ARBA" id="ARBA00008324"/>
    </source>
</evidence>
<dbReference type="PANTHER" id="PTHR43240:SF5">
    <property type="entry name" value="1,4-DIHYDROXY-2-NAPHTHOYL-COA THIOESTERASE 1"/>
    <property type="match status" value="1"/>
</dbReference>
<comment type="similarity">
    <text evidence="1">Belongs to the thioesterase PaaI family.</text>
</comment>
<dbReference type="GO" id="GO:0061522">
    <property type="term" value="F:1,4-dihydroxy-2-naphthoyl-CoA thioesterase activity"/>
    <property type="evidence" value="ECO:0007669"/>
    <property type="project" value="TreeGrafter"/>
</dbReference>
<name>A0A1H9TRJ4_9BACI</name>
<evidence type="ECO:0000313" key="5">
    <source>
        <dbReference type="Proteomes" id="UP000199687"/>
    </source>
</evidence>
<evidence type="ECO:0000313" key="4">
    <source>
        <dbReference type="EMBL" id="SER99679.1"/>
    </source>
</evidence>
<gene>
    <name evidence="4" type="ORF">SAMN04487944_114136</name>
</gene>
<dbReference type="STRING" id="531814.SAMN04487944_114136"/>
<accession>A0A1H9TRJ4</accession>
<dbReference type="OrthoDB" id="9798208at2"/>
<dbReference type="Pfam" id="PF03061">
    <property type="entry name" value="4HBT"/>
    <property type="match status" value="1"/>
</dbReference>
<keyword evidence="2" id="KW-0378">Hydrolase</keyword>
<evidence type="ECO:0000256" key="2">
    <source>
        <dbReference type="ARBA" id="ARBA00022801"/>
    </source>
</evidence>
<dbReference type="CDD" id="cd03443">
    <property type="entry name" value="PaaI_thioesterase"/>
    <property type="match status" value="1"/>
</dbReference>